<gene>
    <name evidence="5" type="ORF">PPRIM_AZ9-3.1.T0280134</name>
</gene>
<keyword evidence="3" id="KW-0812">Transmembrane</keyword>
<keyword evidence="3" id="KW-0472">Membrane</keyword>
<evidence type="ECO:0000256" key="3">
    <source>
        <dbReference type="SAM" id="Phobius"/>
    </source>
</evidence>
<dbReference type="GO" id="GO:0008168">
    <property type="term" value="F:methyltransferase activity"/>
    <property type="evidence" value="ECO:0007669"/>
    <property type="project" value="UniProtKB-KW"/>
</dbReference>
<evidence type="ECO:0000256" key="1">
    <source>
        <dbReference type="ARBA" id="ARBA00022603"/>
    </source>
</evidence>
<accession>A0A8S1L8E9</accession>
<dbReference type="CDD" id="cd02440">
    <property type="entry name" value="AdoMet_MTases"/>
    <property type="match status" value="1"/>
</dbReference>
<dbReference type="AlphaFoldDB" id="A0A8S1L8E9"/>
<proteinExistence type="predicted"/>
<feature type="domain" description="Methyltransferase" evidence="4">
    <location>
        <begin position="51"/>
        <end position="145"/>
    </location>
</feature>
<dbReference type="EMBL" id="CAJJDM010000027">
    <property type="protein sequence ID" value="CAD8058954.1"/>
    <property type="molecule type" value="Genomic_DNA"/>
</dbReference>
<keyword evidence="2" id="KW-0808">Transferase</keyword>
<keyword evidence="3" id="KW-1133">Transmembrane helix</keyword>
<keyword evidence="6" id="KW-1185">Reference proteome</keyword>
<dbReference type="InterPro" id="IPR041698">
    <property type="entry name" value="Methyltransf_25"/>
</dbReference>
<evidence type="ECO:0000256" key="2">
    <source>
        <dbReference type="ARBA" id="ARBA00022679"/>
    </source>
</evidence>
<protein>
    <recommendedName>
        <fullName evidence="4">Methyltransferase domain-containing protein</fullName>
    </recommendedName>
</protein>
<comment type="caution">
    <text evidence="5">The sequence shown here is derived from an EMBL/GenBank/DDBJ whole genome shotgun (WGS) entry which is preliminary data.</text>
</comment>
<dbReference type="GO" id="GO:0032259">
    <property type="term" value="P:methylation"/>
    <property type="evidence" value="ECO:0007669"/>
    <property type="project" value="UniProtKB-KW"/>
</dbReference>
<dbReference type="PANTHER" id="PTHR43861:SF1">
    <property type="entry name" value="TRANS-ACONITATE 2-METHYLTRANSFERASE"/>
    <property type="match status" value="1"/>
</dbReference>
<dbReference type="Proteomes" id="UP000688137">
    <property type="component" value="Unassembled WGS sequence"/>
</dbReference>
<evidence type="ECO:0000313" key="6">
    <source>
        <dbReference type="Proteomes" id="UP000688137"/>
    </source>
</evidence>
<sequence length="225" mass="26627">MLAKIIGFFISILSYLPVYIYNLLYSRFYTKWTYVMMCDRLEKKMPNVKRILDVGVGTGHPMKQIINRIPSRIRVVGIDIDTNYLRYARQTFKQNENVEIREQNFYDLENSKEQYEAVIFSSSFMIMPDRIRALRIAKQRLSKGGSIFFLLTLEPYRNYKTVILEKIKPHLKYITTIDFGSITYEKDFEIMLKEEGLQIISKEKVAKYSVFLAIFNMFVVEAEVI</sequence>
<dbReference type="PANTHER" id="PTHR43861">
    <property type="entry name" value="TRANS-ACONITATE 2-METHYLTRANSFERASE-RELATED"/>
    <property type="match status" value="1"/>
</dbReference>
<keyword evidence="1" id="KW-0489">Methyltransferase</keyword>
<dbReference type="Pfam" id="PF13649">
    <property type="entry name" value="Methyltransf_25"/>
    <property type="match status" value="1"/>
</dbReference>
<evidence type="ECO:0000259" key="4">
    <source>
        <dbReference type="Pfam" id="PF13649"/>
    </source>
</evidence>
<name>A0A8S1L8E9_PARPR</name>
<feature type="transmembrane region" description="Helical" evidence="3">
    <location>
        <begin position="6"/>
        <end position="24"/>
    </location>
</feature>
<evidence type="ECO:0000313" key="5">
    <source>
        <dbReference type="EMBL" id="CAD8058954.1"/>
    </source>
</evidence>
<reference evidence="5" key="1">
    <citation type="submission" date="2021-01" db="EMBL/GenBank/DDBJ databases">
        <authorList>
            <consortium name="Genoscope - CEA"/>
            <person name="William W."/>
        </authorList>
    </citation>
    <scope>NUCLEOTIDE SEQUENCE</scope>
</reference>
<organism evidence="5 6">
    <name type="scientific">Paramecium primaurelia</name>
    <dbReference type="NCBI Taxonomy" id="5886"/>
    <lineage>
        <taxon>Eukaryota</taxon>
        <taxon>Sar</taxon>
        <taxon>Alveolata</taxon>
        <taxon>Ciliophora</taxon>
        <taxon>Intramacronucleata</taxon>
        <taxon>Oligohymenophorea</taxon>
        <taxon>Peniculida</taxon>
        <taxon>Parameciidae</taxon>
        <taxon>Paramecium</taxon>
    </lineage>
</organism>